<evidence type="ECO:0000259" key="1">
    <source>
        <dbReference type="PROSITE" id="PS51186"/>
    </source>
</evidence>
<dbReference type="CDD" id="cd04301">
    <property type="entry name" value="NAT_SF"/>
    <property type="match status" value="1"/>
</dbReference>
<dbReference type="InterPro" id="IPR016181">
    <property type="entry name" value="Acyl_CoA_acyltransferase"/>
</dbReference>
<dbReference type="SUPFAM" id="SSF55729">
    <property type="entry name" value="Acyl-CoA N-acyltransferases (Nat)"/>
    <property type="match status" value="1"/>
</dbReference>
<organism evidence="2 3">
    <name type="scientific">Paenibacillus alvei</name>
    <name type="common">Bacillus alvei</name>
    <dbReference type="NCBI Taxonomy" id="44250"/>
    <lineage>
        <taxon>Bacteria</taxon>
        <taxon>Bacillati</taxon>
        <taxon>Bacillota</taxon>
        <taxon>Bacilli</taxon>
        <taxon>Bacillales</taxon>
        <taxon>Paenibacillaceae</taxon>
        <taxon>Paenibacillus</taxon>
    </lineage>
</organism>
<keyword evidence="3" id="KW-1185">Reference proteome</keyword>
<dbReference type="Pfam" id="PF00583">
    <property type="entry name" value="Acetyltransf_1"/>
    <property type="match status" value="1"/>
</dbReference>
<dbReference type="Gene3D" id="3.40.630.30">
    <property type="match status" value="1"/>
</dbReference>
<feature type="domain" description="N-acetyltransferase" evidence="1">
    <location>
        <begin position="1"/>
        <end position="80"/>
    </location>
</feature>
<proteinExistence type="predicted"/>
<dbReference type="InterPro" id="IPR000182">
    <property type="entry name" value="GNAT_dom"/>
</dbReference>
<name>A0ABT4H5U0_PAEAL</name>
<dbReference type="Proteomes" id="UP001527181">
    <property type="component" value="Unassembled WGS sequence"/>
</dbReference>
<sequence length="80" mass="8887">MLLGVFEDTGSLVGFGTIDREIFGSAYKYVLLDSLFISLEHRNKGIGKRLFLACAEKAREWGAEKIYICAGSAEDTIAFY</sequence>
<evidence type="ECO:0000313" key="3">
    <source>
        <dbReference type="Proteomes" id="UP001527181"/>
    </source>
</evidence>
<accession>A0ABT4H5U0</accession>
<dbReference type="EMBL" id="JAMDNP010000087">
    <property type="protein sequence ID" value="MCY9764347.1"/>
    <property type="molecule type" value="Genomic_DNA"/>
</dbReference>
<reference evidence="2 3" key="1">
    <citation type="submission" date="2022-05" db="EMBL/GenBank/DDBJ databases">
        <title>Genome Sequencing of Bee-Associated Microbes.</title>
        <authorList>
            <person name="Dunlap C."/>
        </authorList>
    </citation>
    <scope>NUCLEOTIDE SEQUENCE [LARGE SCALE GENOMIC DNA]</scope>
    <source>
        <strain evidence="2 3">NRRL B-04010</strain>
    </source>
</reference>
<dbReference type="PROSITE" id="PS51186">
    <property type="entry name" value="GNAT"/>
    <property type="match status" value="1"/>
</dbReference>
<dbReference type="RefSeq" id="WP_268599297.1">
    <property type="nucleotide sequence ID" value="NZ_JAKOBS010000051.1"/>
</dbReference>
<gene>
    <name evidence="2" type="ORF">M5X12_28015</name>
</gene>
<protein>
    <submittedName>
        <fullName evidence="2">GNAT family N-acetyltransferase</fullName>
    </submittedName>
</protein>
<comment type="caution">
    <text evidence="2">The sequence shown here is derived from an EMBL/GenBank/DDBJ whole genome shotgun (WGS) entry which is preliminary data.</text>
</comment>
<evidence type="ECO:0000313" key="2">
    <source>
        <dbReference type="EMBL" id="MCY9764347.1"/>
    </source>
</evidence>